<evidence type="ECO:0000256" key="1">
    <source>
        <dbReference type="SAM" id="SignalP"/>
    </source>
</evidence>
<keyword evidence="3" id="KW-1185">Reference proteome</keyword>
<dbReference type="EMBL" id="LQBQ01000034">
    <property type="protein sequence ID" value="KUJ77044.1"/>
    <property type="molecule type" value="Genomic_DNA"/>
</dbReference>
<proteinExistence type="predicted"/>
<evidence type="ECO:0000313" key="2">
    <source>
        <dbReference type="EMBL" id="KUJ77044.1"/>
    </source>
</evidence>
<dbReference type="PROSITE" id="PS51257">
    <property type="entry name" value="PROKAR_LIPOPROTEIN"/>
    <property type="match status" value="1"/>
</dbReference>
<name>A0A0X3TMV1_9RHOB</name>
<dbReference type="Proteomes" id="UP000053791">
    <property type="component" value="Unassembled WGS sequence"/>
</dbReference>
<accession>A0A0X3TMV1</accession>
<keyword evidence="1" id="KW-0732">Signal</keyword>
<comment type="caution">
    <text evidence="2">The sequence shown here is derived from an EMBL/GenBank/DDBJ whole genome shotgun (WGS) entry which is preliminary data.</text>
</comment>
<feature type="chain" id="PRO_5007054197" description="Lipoprotein" evidence="1">
    <location>
        <begin position="20"/>
        <end position="194"/>
    </location>
</feature>
<evidence type="ECO:0008006" key="4">
    <source>
        <dbReference type="Google" id="ProtNLM"/>
    </source>
</evidence>
<gene>
    <name evidence="2" type="ORF">AVO45_10205</name>
</gene>
<reference evidence="2 3" key="1">
    <citation type="submission" date="2015-12" db="EMBL/GenBank/DDBJ databases">
        <authorList>
            <person name="Shamseldin A."/>
            <person name="Moawad H."/>
            <person name="Abd El-Rahim W.M."/>
            <person name="Sadowsky M.J."/>
        </authorList>
    </citation>
    <scope>NUCLEOTIDE SEQUENCE [LARGE SCALE GENOMIC DNA]</scope>
    <source>
        <strain evidence="2 3">ZGT118</strain>
    </source>
</reference>
<evidence type="ECO:0000313" key="3">
    <source>
        <dbReference type="Proteomes" id="UP000053791"/>
    </source>
</evidence>
<sequence>MKNLVVPVFAMMMAVLVSGCAGKPTQPVVDQRDVEALALELKNLGPDVDPAEAERAATIAFNYASQLAVEYDITDPPIVHNAKVNNGFRERGLCWHWAEDIERRLDQENFRTLTLHRAISDPDNPFRIDHSSVIIGRKGDTMFEGIVLDGWRNAGKLFWAPTLEDTRYHWRPRMEVLQNKERRLLEQRANLTTG</sequence>
<dbReference type="RefSeq" id="WP_068348069.1">
    <property type="nucleotide sequence ID" value="NZ_LQBQ01000034.1"/>
</dbReference>
<protein>
    <recommendedName>
        <fullName evidence="4">Lipoprotein</fullName>
    </recommendedName>
</protein>
<organism evidence="2 3">
    <name type="scientific">Ruegeria marisrubri</name>
    <dbReference type="NCBI Taxonomy" id="1685379"/>
    <lineage>
        <taxon>Bacteria</taxon>
        <taxon>Pseudomonadati</taxon>
        <taxon>Pseudomonadota</taxon>
        <taxon>Alphaproteobacteria</taxon>
        <taxon>Rhodobacterales</taxon>
        <taxon>Roseobacteraceae</taxon>
        <taxon>Ruegeria</taxon>
    </lineage>
</organism>
<feature type="signal peptide" evidence="1">
    <location>
        <begin position="1"/>
        <end position="19"/>
    </location>
</feature>
<dbReference type="AlphaFoldDB" id="A0A0X3TMV1"/>
<dbReference type="STRING" id="1685379.AVO45_10205"/>
<dbReference type="OrthoDB" id="5339359at2"/>